<protein>
    <submittedName>
        <fullName evidence="1">Uncharacterized protein</fullName>
    </submittedName>
</protein>
<reference evidence="2" key="2">
    <citation type="journal article" date="2018" name="Mol. Plant Microbe Interact.">
        <title>Genome sequence resources for the wheat stripe rust pathogen (Puccinia striiformis f. sp. tritici) and the barley stripe rust pathogen (Puccinia striiformis f. sp. hordei).</title>
        <authorList>
            <person name="Xia C."/>
            <person name="Wang M."/>
            <person name="Yin C."/>
            <person name="Cornejo O.E."/>
            <person name="Hulbert S.H."/>
            <person name="Chen X."/>
        </authorList>
    </citation>
    <scope>NUCLEOTIDE SEQUENCE [LARGE SCALE GENOMIC DNA]</scope>
    <source>
        <strain evidence="2">93-210</strain>
    </source>
</reference>
<reference evidence="1 2" key="3">
    <citation type="journal article" date="2022" name="Microbiol. Spectr.">
        <title>Folding features and dynamics of 3D genome architecture in plant fungal pathogens.</title>
        <authorList>
            <person name="Xia C."/>
        </authorList>
    </citation>
    <scope>NUCLEOTIDE SEQUENCE [LARGE SCALE GENOMIC DNA]</scope>
    <source>
        <strain evidence="1 2">93-210</strain>
    </source>
</reference>
<sequence>MERAPAGEDKGQEVVANAEPSGLNTPTLGGQFSFPRPHSLLPTSHFSLPWKEALTSDLALDSPPFLIQSHSKPVFSASKL</sequence>
<keyword evidence="2" id="KW-1185">Reference proteome</keyword>
<dbReference type="Proteomes" id="UP001060170">
    <property type="component" value="Chromosome 4"/>
</dbReference>
<evidence type="ECO:0000313" key="1">
    <source>
        <dbReference type="EMBL" id="KAI7956777.1"/>
    </source>
</evidence>
<comment type="caution">
    <text evidence="1">The sequence shown here is derived from an EMBL/GenBank/DDBJ whole genome shotgun (WGS) entry which is preliminary data.</text>
</comment>
<accession>A0ACC0EMF1</accession>
<reference evidence="2" key="1">
    <citation type="journal article" date="2018" name="BMC Genomics">
        <title>Genomic insights into host adaptation between the wheat stripe rust pathogen (Puccinia striiformis f. sp. tritici) and the barley stripe rust pathogen (Puccinia striiformis f. sp. hordei).</title>
        <authorList>
            <person name="Xia C."/>
            <person name="Wang M."/>
            <person name="Yin C."/>
            <person name="Cornejo O.E."/>
            <person name="Hulbert S.H."/>
            <person name="Chen X."/>
        </authorList>
    </citation>
    <scope>NUCLEOTIDE SEQUENCE [LARGE SCALE GENOMIC DNA]</scope>
    <source>
        <strain evidence="2">93-210</strain>
    </source>
</reference>
<evidence type="ECO:0000313" key="2">
    <source>
        <dbReference type="Proteomes" id="UP001060170"/>
    </source>
</evidence>
<dbReference type="EMBL" id="CM045868">
    <property type="protein sequence ID" value="KAI7956777.1"/>
    <property type="molecule type" value="Genomic_DNA"/>
</dbReference>
<proteinExistence type="predicted"/>
<name>A0ACC0EMF1_9BASI</name>
<organism evidence="1 2">
    <name type="scientific">Puccinia striiformis f. sp. tritici</name>
    <dbReference type="NCBI Taxonomy" id="168172"/>
    <lineage>
        <taxon>Eukaryota</taxon>
        <taxon>Fungi</taxon>
        <taxon>Dikarya</taxon>
        <taxon>Basidiomycota</taxon>
        <taxon>Pucciniomycotina</taxon>
        <taxon>Pucciniomycetes</taxon>
        <taxon>Pucciniales</taxon>
        <taxon>Pucciniaceae</taxon>
        <taxon>Puccinia</taxon>
    </lineage>
</organism>
<gene>
    <name evidence="1" type="ORF">MJO28_003872</name>
</gene>